<dbReference type="PROSITE" id="PS50818">
    <property type="entry name" value="INTEIN_C_TER"/>
    <property type="match status" value="1"/>
</dbReference>
<evidence type="ECO:0000256" key="5">
    <source>
        <dbReference type="ARBA" id="ARBA00022695"/>
    </source>
</evidence>
<feature type="domain" description="Hint" evidence="9">
    <location>
        <begin position="661"/>
        <end position="763"/>
    </location>
</feature>
<dbReference type="InterPro" id="IPR007120">
    <property type="entry name" value="DNA-dir_RNAP_su2_dom"/>
</dbReference>
<dbReference type="Pfam" id="PF04563">
    <property type="entry name" value="RNA_pol_Rpb2_1"/>
    <property type="match status" value="1"/>
</dbReference>
<dbReference type="SUPFAM" id="SSF51294">
    <property type="entry name" value="Hedgehog/intein (Hint) domain"/>
    <property type="match status" value="1"/>
</dbReference>
<dbReference type="Gene3D" id="2.40.50.150">
    <property type="match status" value="1"/>
</dbReference>
<name>A0A6C0KUG5_9ZZZZ</name>
<dbReference type="InterPro" id="IPR007644">
    <property type="entry name" value="RNA_pol_bsu_protrusion"/>
</dbReference>
<dbReference type="GO" id="GO:0032549">
    <property type="term" value="F:ribonucleoside binding"/>
    <property type="evidence" value="ECO:0007669"/>
    <property type="project" value="InterPro"/>
</dbReference>
<dbReference type="InterPro" id="IPR007645">
    <property type="entry name" value="RNA_pol_Rpb2_3"/>
</dbReference>
<dbReference type="InterPro" id="IPR007642">
    <property type="entry name" value="RNA_pol_Rpb2_2"/>
</dbReference>
<dbReference type="Pfam" id="PF00562">
    <property type="entry name" value="RNA_pol_Rpb2_6"/>
    <property type="match status" value="1"/>
</dbReference>
<keyword evidence="5" id="KW-0548">Nucleotidyltransferase</keyword>
<dbReference type="PANTHER" id="PTHR20856">
    <property type="entry name" value="DNA-DIRECTED RNA POLYMERASE I SUBUNIT 2"/>
    <property type="match status" value="1"/>
</dbReference>
<dbReference type="InterPro" id="IPR030934">
    <property type="entry name" value="Intein_C"/>
</dbReference>
<dbReference type="InterPro" id="IPR036844">
    <property type="entry name" value="Hint_dom_sf"/>
</dbReference>
<dbReference type="GO" id="GO:0016539">
    <property type="term" value="P:intein-mediated protein splicing"/>
    <property type="evidence" value="ECO:0007669"/>
    <property type="project" value="InterPro"/>
</dbReference>
<evidence type="ECO:0000313" key="10">
    <source>
        <dbReference type="EMBL" id="QHU20104.1"/>
    </source>
</evidence>
<dbReference type="Gene3D" id="2.170.16.10">
    <property type="entry name" value="Hedgehog/Intein (Hint) domain"/>
    <property type="match status" value="1"/>
</dbReference>
<evidence type="ECO:0000256" key="7">
    <source>
        <dbReference type="ARBA" id="ARBA00022833"/>
    </source>
</evidence>
<evidence type="ECO:0000256" key="4">
    <source>
        <dbReference type="ARBA" id="ARBA00022679"/>
    </source>
</evidence>
<comment type="similarity">
    <text evidence="1">Belongs to the RNA polymerase beta chain family.</text>
</comment>
<accession>A0A6C0KUG5</accession>
<dbReference type="Pfam" id="PF04566">
    <property type="entry name" value="RNA_pol_Rpb2_4"/>
    <property type="match status" value="1"/>
</dbReference>
<evidence type="ECO:0000256" key="2">
    <source>
        <dbReference type="ARBA" id="ARBA00012418"/>
    </source>
</evidence>
<evidence type="ECO:0000256" key="8">
    <source>
        <dbReference type="ARBA" id="ARBA00023163"/>
    </source>
</evidence>
<dbReference type="Pfam" id="PF04567">
    <property type="entry name" value="RNA_pol_Rpb2_5"/>
    <property type="match status" value="1"/>
</dbReference>
<dbReference type="GO" id="GO:0003899">
    <property type="term" value="F:DNA-directed RNA polymerase activity"/>
    <property type="evidence" value="ECO:0007669"/>
    <property type="project" value="UniProtKB-EC"/>
</dbReference>
<dbReference type="CDD" id="cd00081">
    <property type="entry name" value="Hint"/>
    <property type="match status" value="1"/>
</dbReference>
<dbReference type="Pfam" id="PF04565">
    <property type="entry name" value="RNA_pol_Rpb2_3"/>
    <property type="match status" value="1"/>
</dbReference>
<dbReference type="Pfam" id="PF04560">
    <property type="entry name" value="RNA_pol_Rpb2_7"/>
    <property type="match status" value="1"/>
</dbReference>
<dbReference type="InterPro" id="IPR037033">
    <property type="entry name" value="DNA-dir_RNAP_su2_hyb_sf"/>
</dbReference>
<dbReference type="InterPro" id="IPR014724">
    <property type="entry name" value="RNA_pol_RPB2_OB-fold"/>
</dbReference>
<evidence type="ECO:0000259" key="9">
    <source>
        <dbReference type="SMART" id="SM00306"/>
    </source>
</evidence>
<dbReference type="InterPro" id="IPR007647">
    <property type="entry name" value="RNA_pol_Rpb2_5"/>
</dbReference>
<keyword evidence="7" id="KW-0862">Zinc</keyword>
<dbReference type="Gene3D" id="3.90.1100.10">
    <property type="match status" value="2"/>
</dbReference>
<dbReference type="Gene3D" id="2.40.270.10">
    <property type="entry name" value="DNA-directed RNA polymerase, subunit 2, domain 6"/>
    <property type="match status" value="1"/>
</dbReference>
<evidence type="ECO:0000256" key="1">
    <source>
        <dbReference type="ARBA" id="ARBA00006835"/>
    </source>
</evidence>
<dbReference type="NCBIfam" id="TIGR01443">
    <property type="entry name" value="intein_Cterm"/>
    <property type="match status" value="1"/>
</dbReference>
<dbReference type="SMART" id="SM00306">
    <property type="entry name" value="HintN"/>
    <property type="match status" value="1"/>
</dbReference>
<dbReference type="EC" id="2.7.7.6" evidence="2"/>
<dbReference type="InterPro" id="IPR007121">
    <property type="entry name" value="RNA_pol_bsu_CS"/>
</dbReference>
<keyword evidence="4" id="KW-0808">Transferase</keyword>
<protein>
    <recommendedName>
        <fullName evidence="2">DNA-directed RNA polymerase</fullName>
        <ecNumber evidence="2">2.7.7.6</ecNumber>
    </recommendedName>
</protein>
<dbReference type="InterPro" id="IPR007646">
    <property type="entry name" value="RNA_pol_Rpb2_4"/>
</dbReference>
<dbReference type="PROSITE" id="PS01166">
    <property type="entry name" value="RNA_POL_BETA"/>
    <property type="match status" value="1"/>
</dbReference>
<dbReference type="Gene3D" id="3.90.1800.10">
    <property type="entry name" value="RNA polymerase alpha subunit dimerisation domain"/>
    <property type="match status" value="1"/>
</dbReference>
<evidence type="ECO:0000256" key="6">
    <source>
        <dbReference type="ARBA" id="ARBA00022723"/>
    </source>
</evidence>
<dbReference type="InterPro" id="IPR006141">
    <property type="entry name" value="Intein_N"/>
</dbReference>
<keyword evidence="8" id="KW-0804">Transcription</keyword>
<dbReference type="GO" id="GO:0046872">
    <property type="term" value="F:metal ion binding"/>
    <property type="evidence" value="ECO:0007669"/>
    <property type="project" value="UniProtKB-KW"/>
</dbReference>
<dbReference type="CDD" id="cd00653">
    <property type="entry name" value="RNA_pol_B_RPB2"/>
    <property type="match status" value="1"/>
</dbReference>
<reference evidence="10" key="1">
    <citation type="journal article" date="2020" name="Nature">
        <title>Giant virus diversity and host interactions through global metagenomics.</title>
        <authorList>
            <person name="Schulz F."/>
            <person name="Roux S."/>
            <person name="Paez-Espino D."/>
            <person name="Jungbluth S."/>
            <person name="Walsh D.A."/>
            <person name="Denef V.J."/>
            <person name="McMahon K.D."/>
            <person name="Konstantinidis K.T."/>
            <person name="Eloe-Fadrosh E.A."/>
            <person name="Kyrpides N.C."/>
            <person name="Woyke T."/>
        </authorList>
    </citation>
    <scope>NUCLEOTIDE SEQUENCE</scope>
    <source>
        <strain evidence="10">GVMAG-S-3300013014-136</strain>
    </source>
</reference>
<sequence>MEESKVRQLLKNYFDNYGVAHIQIDSYNEFISKGIQRAIDEKSDIVVEPKTNTRVNFHFGNVFVSNPIVIDEDRSIRPLLPKEARDRELCYQSTVYIDITEQLFENENLVKQKLHQRIPLLQIPTMIGSCICNLKEMTKKEKISAGECRYDPEGYFIIKGKEHDRIKRVIERVIVSQQRPNYNFVQVIEQNITNNTKYKYISEIRSVAEESGYSVVVQTMMPLDEKTVFVSLPNIKEHIEAGIVFKALGVQAEDIPNLINMKYDKGHRYVKSIVKATYLVDTREDALTYISKYPMYPIPKDKQEAYARQVVERELFPHLGILSNTRDKAEFLGFMINKLICVCIGIRKDDDRDNVANKRIETTGILLFDLFRSVYDGFVKNATLQLQKKLDIVSIISHYTTMTKAIKTCFSTGNWSTKKTTHMKVGVSQVLNRMTYAATLSHLRHIVIPIGKEGKNAKIRQINTSQFGFICPAETPEGATCGIVTNFSLLTKVSKRTSTLLTKESIVSCPSFSAKKCDVCVLINGTPIGFTNEPEQLLLEILAKKNNGLIDSEVSVVFDEDDEEVVIYCDEGRLLRPVFVVKDGKAYDGDILDWDNLVQIGVIRYVDPNEIEHSTIAMNKETLERNEYHYDFLEIHPSMILGVCASIIPFPDHSQSPRNCYQCIWKEERIMMADNTLKKIKNVQIGDYVRSVNPVTLEISNVKVINCFTKTTDKDMMKLSTIDGRQLVCTFDHPILAVKDRCTTPEWVKAANLKIGDKIGIYTPNGLGECIFMPMSSIVSHENVQISDITVDSENHSFVIDSGIIVHNSSMAKQALGVPLETYDFRADTMMYVMDYPQRPLVSTDAAEFLNFNEMPSGCNPIVAIMTKEGFNQEDSVILNKSSIERGMFRVTGFFTISDEEVRKDTANFQVIEIPSMDIRNKKNNYAFLHNSGPLTGIIKEGSHVKKDDVLISKVSIRIKKSGEEEKKDISLTVKSGEEGIIHKVRINSTPKGGKIIKIVIRVIKTPEVGDKFASRAAQKGTCGMIFSQEDMPFTEDGITPDIIINPHCIPSRMTINQLMECVLGKSCALQGKFGNATPFSSHSVNVAEKLCNDLDSLGYERHGLERMFNPYTGEEIDAKIFIGPTYYQRLKHMVSDKMHSRARGHVTMLTRQPVEGRSRDGGLRFGEMERDAIIVHGTSRFLKERLFDMSDPYNVIVCTKCGMICASQTECKGCADDKVSMINIPYAAKLLFQELMAMGIKTELIPKQY</sequence>
<organism evidence="10">
    <name type="scientific">viral metagenome</name>
    <dbReference type="NCBI Taxonomy" id="1070528"/>
    <lineage>
        <taxon>unclassified sequences</taxon>
        <taxon>metagenomes</taxon>
        <taxon>organismal metagenomes</taxon>
    </lineage>
</organism>
<keyword evidence="6" id="KW-0479">Metal-binding</keyword>
<dbReference type="InterPro" id="IPR007641">
    <property type="entry name" value="RNA_pol_Rpb2_7"/>
</dbReference>
<keyword evidence="3" id="KW-0240">DNA-directed RNA polymerase</keyword>
<dbReference type="GO" id="GO:0003677">
    <property type="term" value="F:DNA binding"/>
    <property type="evidence" value="ECO:0007669"/>
    <property type="project" value="InterPro"/>
</dbReference>
<dbReference type="SUPFAM" id="SSF64484">
    <property type="entry name" value="beta and beta-prime subunits of DNA dependent RNA-polymerase"/>
    <property type="match status" value="2"/>
</dbReference>
<evidence type="ECO:0000256" key="3">
    <source>
        <dbReference type="ARBA" id="ARBA00022478"/>
    </source>
</evidence>
<dbReference type="PROSITE" id="PS50817">
    <property type="entry name" value="INTEIN_N_TER"/>
    <property type="match status" value="1"/>
</dbReference>
<dbReference type="InterPro" id="IPR003587">
    <property type="entry name" value="Hint_dom_N"/>
</dbReference>
<dbReference type="GO" id="GO:0006351">
    <property type="term" value="P:DNA-templated transcription"/>
    <property type="evidence" value="ECO:0007669"/>
    <property type="project" value="InterPro"/>
</dbReference>
<dbReference type="EMBL" id="MN740962">
    <property type="protein sequence ID" value="QHU20104.1"/>
    <property type="molecule type" value="Genomic_DNA"/>
</dbReference>
<proteinExistence type="inferred from homology"/>
<dbReference type="AlphaFoldDB" id="A0A6C0KUG5"/>
<dbReference type="Pfam" id="PF04561">
    <property type="entry name" value="RNA_pol_Rpb2_2"/>
    <property type="match status" value="1"/>
</dbReference>
<dbReference type="GO" id="GO:0000428">
    <property type="term" value="C:DNA-directed RNA polymerase complex"/>
    <property type="evidence" value="ECO:0007669"/>
    <property type="project" value="UniProtKB-KW"/>
</dbReference>
<dbReference type="InterPro" id="IPR015712">
    <property type="entry name" value="DNA-dir_RNA_pol_su2"/>
</dbReference>